<name>A0A0G4EUP6_VITBC</name>
<dbReference type="AlphaFoldDB" id="A0A0G4EUP6"/>
<accession>A0A0G4EUP6</accession>
<dbReference type="EMBL" id="CDMY01000323">
    <property type="protein sequence ID" value="CEM02309.1"/>
    <property type="molecule type" value="Genomic_DNA"/>
</dbReference>
<reference evidence="2 3" key="1">
    <citation type="submission" date="2014-11" db="EMBL/GenBank/DDBJ databases">
        <authorList>
            <person name="Zhu J."/>
            <person name="Qi W."/>
            <person name="Song R."/>
        </authorList>
    </citation>
    <scope>NUCLEOTIDE SEQUENCE [LARGE SCALE GENOMIC DNA]</scope>
</reference>
<dbReference type="VEuPathDB" id="CryptoDB:Vbra_5421"/>
<dbReference type="InParanoid" id="A0A0G4EUP6"/>
<evidence type="ECO:0000313" key="2">
    <source>
        <dbReference type="EMBL" id="CEM02309.1"/>
    </source>
</evidence>
<keyword evidence="3" id="KW-1185">Reference proteome</keyword>
<dbReference type="Proteomes" id="UP000041254">
    <property type="component" value="Unassembled WGS sequence"/>
</dbReference>
<sequence length="137" mass="15456">MTDSLNYPAPGSLVRIKLENVRYFRFHDDTVTFTMYPSTLIDEGKFKTVGDVRRFLNIGRRGLLLAGYDDVDDSTLIGDKGKTEADPFLLREAEGGVHLVEEPESGEQNGHNAPQALPHMRYRDKQPYCRIPDGDAK</sequence>
<proteinExistence type="predicted"/>
<evidence type="ECO:0000256" key="1">
    <source>
        <dbReference type="SAM" id="MobiDB-lite"/>
    </source>
</evidence>
<feature type="compositionally biased region" description="Basic and acidic residues" evidence="1">
    <location>
        <begin position="121"/>
        <end position="137"/>
    </location>
</feature>
<dbReference type="PhylomeDB" id="A0A0G4EUP6"/>
<protein>
    <submittedName>
        <fullName evidence="2">Uncharacterized protein</fullName>
    </submittedName>
</protein>
<gene>
    <name evidence="2" type="ORF">Vbra_5421</name>
</gene>
<evidence type="ECO:0000313" key="3">
    <source>
        <dbReference type="Proteomes" id="UP000041254"/>
    </source>
</evidence>
<organism evidence="2 3">
    <name type="scientific">Vitrella brassicaformis (strain CCMP3155)</name>
    <dbReference type="NCBI Taxonomy" id="1169540"/>
    <lineage>
        <taxon>Eukaryota</taxon>
        <taxon>Sar</taxon>
        <taxon>Alveolata</taxon>
        <taxon>Colpodellida</taxon>
        <taxon>Vitrellaceae</taxon>
        <taxon>Vitrella</taxon>
    </lineage>
</organism>
<feature type="region of interest" description="Disordered" evidence="1">
    <location>
        <begin position="100"/>
        <end position="137"/>
    </location>
</feature>